<dbReference type="Pfam" id="PF12762">
    <property type="entry name" value="DDE_Tnp_IS1595"/>
    <property type="match status" value="1"/>
</dbReference>
<gene>
    <name evidence="2" type="ORF">LRAMOSA11413</name>
</gene>
<dbReference type="PANTHER" id="PTHR47163">
    <property type="entry name" value="DDE_TNP_IS1595 DOMAIN-CONTAINING PROTEIN"/>
    <property type="match status" value="1"/>
</dbReference>
<dbReference type="AlphaFoldDB" id="A0A077WVZ9"/>
<accession>A0A077WVZ9</accession>
<sequence>MSWIKPPTTKEFLKQFDSHEAVVNWLLDTGIFDKHAPECVNGNKMSICKDKGKADGLIWRCGHRNCCGHSKKTIRTGSFFEGLKASLDDIVLVMYYFLNQSKMEDMRVGGIHEDGTPIVVEVDESLFGKMKYGHGHSVKGVWIVGGVERTPQRKVFLATVPYRNKDTLHILLKAYIKPGSQINTDKWRAYNGIDQACDDDGNPLGGA</sequence>
<evidence type="ECO:0000259" key="1">
    <source>
        <dbReference type="Pfam" id="PF12762"/>
    </source>
</evidence>
<dbReference type="EMBL" id="LK023345">
    <property type="protein sequence ID" value="CDS10927.1"/>
    <property type="molecule type" value="Genomic_DNA"/>
</dbReference>
<reference evidence="2" key="1">
    <citation type="journal article" date="2014" name="Genome Announc.">
        <title>De novo whole-genome sequence and genome annotation of Lichtheimia ramosa.</title>
        <authorList>
            <person name="Linde J."/>
            <person name="Schwartze V."/>
            <person name="Binder U."/>
            <person name="Lass-Florl C."/>
            <person name="Voigt K."/>
            <person name="Horn F."/>
        </authorList>
    </citation>
    <scope>NUCLEOTIDE SEQUENCE</scope>
    <source>
        <strain evidence="2">JMRC FSU:6197</strain>
    </source>
</reference>
<dbReference type="InterPro" id="IPR053164">
    <property type="entry name" value="IS1016-like_transposase"/>
</dbReference>
<evidence type="ECO:0000313" key="2">
    <source>
        <dbReference type="EMBL" id="CDS10927.1"/>
    </source>
</evidence>
<protein>
    <recommendedName>
        <fullName evidence="1">ISXO2-like transposase domain-containing protein</fullName>
    </recommendedName>
</protein>
<dbReference type="InterPro" id="IPR024445">
    <property type="entry name" value="Tnp_ISXO2-like"/>
</dbReference>
<proteinExistence type="predicted"/>
<name>A0A077WVZ9_9FUNG</name>
<dbReference type="OrthoDB" id="5598606at2759"/>
<organism evidence="2">
    <name type="scientific">Lichtheimia ramosa</name>
    <dbReference type="NCBI Taxonomy" id="688394"/>
    <lineage>
        <taxon>Eukaryota</taxon>
        <taxon>Fungi</taxon>
        <taxon>Fungi incertae sedis</taxon>
        <taxon>Mucoromycota</taxon>
        <taxon>Mucoromycotina</taxon>
        <taxon>Mucoromycetes</taxon>
        <taxon>Mucorales</taxon>
        <taxon>Lichtheimiaceae</taxon>
        <taxon>Lichtheimia</taxon>
    </lineage>
</organism>
<feature type="domain" description="ISXO2-like transposase" evidence="1">
    <location>
        <begin position="109"/>
        <end position="197"/>
    </location>
</feature>
<dbReference type="PANTHER" id="PTHR47163:SF3">
    <property type="entry name" value="PROTEIN CBG18017"/>
    <property type="match status" value="1"/>
</dbReference>